<keyword evidence="5" id="KW-1185">Reference proteome</keyword>
<reference evidence="4" key="2">
    <citation type="submission" date="2020-09" db="EMBL/GenBank/DDBJ databases">
        <authorList>
            <person name="Sun Q."/>
            <person name="Zhou Y."/>
        </authorList>
    </citation>
    <scope>NUCLEOTIDE SEQUENCE</scope>
    <source>
        <strain evidence="4">CGMCC 4.7368</strain>
    </source>
</reference>
<organism evidence="4 5">
    <name type="scientific">Nonomuraea cavernae</name>
    <dbReference type="NCBI Taxonomy" id="2045107"/>
    <lineage>
        <taxon>Bacteria</taxon>
        <taxon>Bacillati</taxon>
        <taxon>Actinomycetota</taxon>
        <taxon>Actinomycetes</taxon>
        <taxon>Streptosporangiales</taxon>
        <taxon>Streptosporangiaceae</taxon>
        <taxon>Nonomuraea</taxon>
    </lineage>
</organism>
<dbReference type="InterPro" id="IPR036513">
    <property type="entry name" value="STAS_dom_sf"/>
</dbReference>
<accession>A0A917YP53</accession>
<evidence type="ECO:0000313" key="4">
    <source>
        <dbReference type="EMBL" id="GGO61414.1"/>
    </source>
</evidence>
<dbReference type="InterPro" id="IPR002645">
    <property type="entry name" value="STAS_dom"/>
</dbReference>
<evidence type="ECO:0000313" key="5">
    <source>
        <dbReference type="Proteomes" id="UP000646523"/>
    </source>
</evidence>
<dbReference type="Gene3D" id="3.30.750.24">
    <property type="entry name" value="STAS domain"/>
    <property type="match status" value="1"/>
</dbReference>
<comment type="similarity">
    <text evidence="1 2">Belongs to the anti-sigma-factor antagonist family.</text>
</comment>
<dbReference type="Pfam" id="PF01740">
    <property type="entry name" value="STAS"/>
    <property type="match status" value="1"/>
</dbReference>
<gene>
    <name evidence="4" type="primary">rsbV</name>
    <name evidence="4" type="ORF">GCM10012289_03590</name>
</gene>
<name>A0A917YP53_9ACTN</name>
<dbReference type="GO" id="GO:0043856">
    <property type="term" value="F:anti-sigma factor antagonist activity"/>
    <property type="evidence" value="ECO:0007669"/>
    <property type="project" value="InterPro"/>
</dbReference>
<feature type="domain" description="STAS" evidence="3">
    <location>
        <begin position="4"/>
        <end position="113"/>
    </location>
</feature>
<dbReference type="SUPFAM" id="SSF52091">
    <property type="entry name" value="SpoIIaa-like"/>
    <property type="match status" value="1"/>
</dbReference>
<dbReference type="PANTHER" id="PTHR33495">
    <property type="entry name" value="ANTI-SIGMA FACTOR ANTAGONIST TM_1081-RELATED-RELATED"/>
    <property type="match status" value="1"/>
</dbReference>
<reference evidence="4" key="1">
    <citation type="journal article" date="2014" name="Int. J. Syst. Evol. Microbiol.">
        <title>Complete genome sequence of Corynebacterium casei LMG S-19264T (=DSM 44701T), isolated from a smear-ripened cheese.</title>
        <authorList>
            <consortium name="US DOE Joint Genome Institute (JGI-PGF)"/>
            <person name="Walter F."/>
            <person name="Albersmeier A."/>
            <person name="Kalinowski J."/>
            <person name="Ruckert C."/>
        </authorList>
    </citation>
    <scope>NUCLEOTIDE SEQUENCE</scope>
    <source>
        <strain evidence="4">CGMCC 4.7368</strain>
    </source>
</reference>
<dbReference type="InterPro" id="IPR003658">
    <property type="entry name" value="Anti-sigma_ant"/>
</dbReference>
<dbReference type="EMBL" id="BMNH01000001">
    <property type="protein sequence ID" value="GGO61414.1"/>
    <property type="molecule type" value="Genomic_DNA"/>
</dbReference>
<comment type="caution">
    <text evidence="4">The sequence shown here is derived from an EMBL/GenBank/DDBJ whole genome shotgun (WGS) entry which is preliminary data.</text>
</comment>
<evidence type="ECO:0000259" key="3">
    <source>
        <dbReference type="PROSITE" id="PS50801"/>
    </source>
</evidence>
<dbReference type="AlphaFoldDB" id="A0A917YP53"/>
<dbReference type="PROSITE" id="PS50801">
    <property type="entry name" value="STAS"/>
    <property type="match status" value="1"/>
</dbReference>
<sequence length="126" mass="13658">MSWLTYACQHLPGVTVIAVGGDLDATNADRLESFIDESRQRPDDHLVFDMTEVCFLDSSGLRVLLNAYTHCVRHGGSIRLAALRPMPARMVQITRIDAHLPVHATVEEALTIVLAPPAPDNGGSVA</sequence>
<dbReference type="Proteomes" id="UP000646523">
    <property type="component" value="Unassembled WGS sequence"/>
</dbReference>
<dbReference type="CDD" id="cd07043">
    <property type="entry name" value="STAS_anti-anti-sigma_factors"/>
    <property type="match status" value="1"/>
</dbReference>
<dbReference type="RefSeq" id="WP_189122140.1">
    <property type="nucleotide sequence ID" value="NZ_BMNH01000001.1"/>
</dbReference>
<evidence type="ECO:0000256" key="2">
    <source>
        <dbReference type="RuleBase" id="RU003749"/>
    </source>
</evidence>
<evidence type="ECO:0000256" key="1">
    <source>
        <dbReference type="ARBA" id="ARBA00009013"/>
    </source>
</evidence>
<dbReference type="NCBIfam" id="TIGR00377">
    <property type="entry name" value="ant_ant_sig"/>
    <property type="match status" value="1"/>
</dbReference>
<proteinExistence type="inferred from homology"/>
<dbReference type="PANTHER" id="PTHR33495:SF2">
    <property type="entry name" value="ANTI-SIGMA FACTOR ANTAGONIST TM_1081-RELATED"/>
    <property type="match status" value="1"/>
</dbReference>
<protein>
    <recommendedName>
        <fullName evidence="2">Anti-sigma factor antagonist</fullName>
    </recommendedName>
</protein>